<dbReference type="RefSeq" id="WP_076203559.1">
    <property type="nucleotide sequence ID" value="NZ_CP019236.1"/>
</dbReference>
<accession>A0A1P8K2C1</accession>
<keyword evidence="2" id="KW-0449">Lipoprotein</keyword>
<dbReference type="InterPro" id="IPR003423">
    <property type="entry name" value="OMP_efflux"/>
</dbReference>
<comment type="similarity">
    <text evidence="1 2">Belongs to the outer membrane factor (OMF) (TC 1.B.17) family.</text>
</comment>
<dbReference type="NCBIfam" id="TIGR01845">
    <property type="entry name" value="outer_NodT"/>
    <property type="match status" value="1"/>
</dbReference>
<organism evidence="3 4">
    <name type="scientific">Rhodoferax koreensis</name>
    <dbReference type="NCBI Taxonomy" id="1842727"/>
    <lineage>
        <taxon>Bacteria</taxon>
        <taxon>Pseudomonadati</taxon>
        <taxon>Pseudomonadota</taxon>
        <taxon>Betaproteobacteria</taxon>
        <taxon>Burkholderiales</taxon>
        <taxon>Comamonadaceae</taxon>
        <taxon>Rhodoferax</taxon>
    </lineage>
</organism>
<name>A0A1P8K2C1_9BURK</name>
<dbReference type="SUPFAM" id="SSF56954">
    <property type="entry name" value="Outer membrane efflux proteins (OEP)"/>
    <property type="match status" value="1"/>
</dbReference>
<proteinExistence type="inferred from homology"/>
<dbReference type="Gene3D" id="2.20.200.10">
    <property type="entry name" value="Outer membrane efflux proteins (OEP)"/>
    <property type="match status" value="1"/>
</dbReference>
<keyword evidence="2" id="KW-1134">Transmembrane beta strand</keyword>
<evidence type="ECO:0000256" key="2">
    <source>
        <dbReference type="RuleBase" id="RU362097"/>
    </source>
</evidence>
<dbReference type="PANTHER" id="PTHR30203">
    <property type="entry name" value="OUTER MEMBRANE CATION EFFLUX PROTEIN"/>
    <property type="match status" value="1"/>
</dbReference>
<dbReference type="PANTHER" id="PTHR30203:SF32">
    <property type="entry name" value="CATION EFFLUX SYSTEM PROTEIN CUSC"/>
    <property type="match status" value="1"/>
</dbReference>
<keyword evidence="2" id="KW-0812">Transmembrane</keyword>
<dbReference type="STRING" id="1842727.RD110_25620"/>
<dbReference type="OrthoDB" id="9770517at2"/>
<comment type="subcellular location">
    <subcellularLocation>
        <location evidence="2">Cell membrane</location>
        <topology evidence="2">Lipid-anchor</topology>
    </subcellularLocation>
</comment>
<gene>
    <name evidence="3" type="ORF">RD110_25620</name>
</gene>
<dbReference type="Proteomes" id="UP000186609">
    <property type="component" value="Chromosome"/>
</dbReference>
<keyword evidence="2" id="KW-0472">Membrane</keyword>
<dbReference type="AlphaFoldDB" id="A0A1P8K2C1"/>
<dbReference type="GO" id="GO:0015562">
    <property type="term" value="F:efflux transmembrane transporter activity"/>
    <property type="evidence" value="ECO:0007669"/>
    <property type="project" value="InterPro"/>
</dbReference>
<keyword evidence="2" id="KW-0564">Palmitate</keyword>
<evidence type="ECO:0000313" key="3">
    <source>
        <dbReference type="EMBL" id="APW40162.1"/>
    </source>
</evidence>
<sequence>MKTNRSIPIAALALLLAACATPARPPAVALPSPTQWQAPLPHQGSVEGLNRWWQQLDDPLLAELIDAAQAVSPTLASARSRVLQARATRTTANAALLPSVDASANASRGFNESAGGLAGTAQGALQASWEADLFGANRATRDAAQARADGAEAGWHDARVSVTAEVANAYFSLRSCNRQLAVTQSDAGSRAETSRLTGLAADAGFQAPATAALARASSAEASARVTQQRALCDVDVKALVALTGLDEPVLRRRLVEVSEPAMPPALFTITSLPAGLLAQRPDVFTAEREVAAASAEVDNAQAQRYPKLSLTGSIGTAYLRMNGVGTSFNTWSIGPVALSLPIFDGGRRAAGEAAAEARYDEAAALYRAKARQAVREVEEALVNLDSAARRFADANAAVEGYRVSFNATQARYQGGLASLVELEDARRQQLASQTALLSLERERWLAWVALYRAAGGGWSVASAQP</sequence>
<evidence type="ECO:0000313" key="4">
    <source>
        <dbReference type="Proteomes" id="UP000186609"/>
    </source>
</evidence>
<dbReference type="InterPro" id="IPR010131">
    <property type="entry name" value="MdtP/NodT-like"/>
</dbReference>
<protein>
    <submittedName>
        <fullName evidence="3">RND transporter</fullName>
    </submittedName>
</protein>
<dbReference type="GO" id="GO:0005886">
    <property type="term" value="C:plasma membrane"/>
    <property type="evidence" value="ECO:0007669"/>
    <property type="project" value="UniProtKB-SubCell"/>
</dbReference>
<keyword evidence="2" id="KW-0732">Signal</keyword>
<keyword evidence="4" id="KW-1185">Reference proteome</keyword>
<dbReference type="KEGG" id="rhy:RD110_25620"/>
<dbReference type="Pfam" id="PF02321">
    <property type="entry name" value="OEP"/>
    <property type="match status" value="2"/>
</dbReference>
<evidence type="ECO:0000256" key="1">
    <source>
        <dbReference type="ARBA" id="ARBA00007613"/>
    </source>
</evidence>
<dbReference type="Gene3D" id="1.20.1600.10">
    <property type="entry name" value="Outer membrane efflux proteins (OEP)"/>
    <property type="match status" value="1"/>
</dbReference>
<dbReference type="PROSITE" id="PS51257">
    <property type="entry name" value="PROKAR_LIPOPROTEIN"/>
    <property type="match status" value="1"/>
</dbReference>
<feature type="signal peptide" evidence="2">
    <location>
        <begin position="1"/>
        <end position="29"/>
    </location>
</feature>
<reference evidence="3 4" key="1">
    <citation type="submission" date="2017-01" db="EMBL/GenBank/DDBJ databases">
        <authorList>
            <person name="Mah S.A."/>
            <person name="Swanson W.J."/>
            <person name="Moy G.W."/>
            <person name="Vacquier V.D."/>
        </authorList>
    </citation>
    <scope>NUCLEOTIDE SEQUENCE [LARGE SCALE GENOMIC DNA]</scope>
    <source>
        <strain evidence="3 4">DCY110</strain>
    </source>
</reference>
<dbReference type="EMBL" id="CP019236">
    <property type="protein sequence ID" value="APW40162.1"/>
    <property type="molecule type" value="Genomic_DNA"/>
</dbReference>
<feature type="chain" id="PRO_5011835115" evidence="2">
    <location>
        <begin position="30"/>
        <end position="465"/>
    </location>
</feature>